<comment type="caution">
    <text evidence="2">The sequence shown here is derived from an EMBL/GenBank/DDBJ whole genome shotgun (WGS) entry which is preliminary data.</text>
</comment>
<keyword evidence="3" id="KW-1185">Reference proteome</keyword>
<feature type="compositionally biased region" description="Basic and acidic residues" evidence="1">
    <location>
        <begin position="1"/>
        <end position="21"/>
    </location>
</feature>
<dbReference type="EMBL" id="JXYS01000096">
    <property type="protein sequence ID" value="KJF16164.1"/>
    <property type="molecule type" value="Genomic_DNA"/>
</dbReference>
<name>A0A0D8HE51_9ACTN</name>
<reference evidence="2 3" key="1">
    <citation type="submission" date="2015-01" db="EMBL/GenBank/DDBJ databases">
        <title>Draft genome of the acidophilic iron oxidizer Acidithrix ferrooxidans strain Py-F3.</title>
        <authorList>
            <person name="Poehlein A."/>
            <person name="Eisen S."/>
            <person name="Schloemann M."/>
            <person name="Johnson B.D."/>
            <person name="Daniel R."/>
            <person name="Muehling M."/>
        </authorList>
    </citation>
    <scope>NUCLEOTIDE SEQUENCE [LARGE SCALE GENOMIC DNA]</scope>
    <source>
        <strain evidence="2 3">Py-F3</strain>
    </source>
</reference>
<feature type="compositionally biased region" description="Basic and acidic residues" evidence="1">
    <location>
        <begin position="51"/>
        <end position="67"/>
    </location>
</feature>
<evidence type="ECO:0000313" key="2">
    <source>
        <dbReference type="EMBL" id="KJF16164.1"/>
    </source>
</evidence>
<protein>
    <submittedName>
        <fullName evidence="2">Uncharacterized protein</fullName>
    </submittedName>
</protein>
<evidence type="ECO:0000313" key="3">
    <source>
        <dbReference type="Proteomes" id="UP000032360"/>
    </source>
</evidence>
<gene>
    <name evidence="2" type="ORF">AXFE_30120</name>
</gene>
<organism evidence="2 3">
    <name type="scientific">Acidithrix ferrooxidans</name>
    <dbReference type="NCBI Taxonomy" id="1280514"/>
    <lineage>
        <taxon>Bacteria</taxon>
        <taxon>Bacillati</taxon>
        <taxon>Actinomycetota</taxon>
        <taxon>Acidimicrobiia</taxon>
        <taxon>Acidimicrobiales</taxon>
        <taxon>Acidimicrobiaceae</taxon>
        <taxon>Acidithrix</taxon>
    </lineage>
</organism>
<dbReference type="AlphaFoldDB" id="A0A0D8HE51"/>
<sequence>MGSDLGKDPEVPSHVGDEKTNMSEPLLTHRNRSTLTSKPGVEGFPGIRVTPEARERPKCGSSDVRCKDGVSSSQALVENRRTCRVNSRYLTWSINSKAGYLRGKPTSVKQHEWLSTDVTHRGGSTRSSYEGPVMGLEQRGRTVLGLTRGQPIWGMS</sequence>
<dbReference type="STRING" id="1280514.AXFE_30120"/>
<evidence type="ECO:0000256" key="1">
    <source>
        <dbReference type="SAM" id="MobiDB-lite"/>
    </source>
</evidence>
<proteinExistence type="predicted"/>
<dbReference type="Proteomes" id="UP000032360">
    <property type="component" value="Unassembled WGS sequence"/>
</dbReference>
<feature type="region of interest" description="Disordered" evidence="1">
    <location>
        <begin position="1"/>
        <end position="67"/>
    </location>
</feature>
<accession>A0A0D8HE51</accession>